<keyword evidence="3" id="KW-1185">Reference proteome</keyword>
<accession>A0ABT5F8Z6</accession>
<feature type="signal peptide" evidence="1">
    <location>
        <begin position="1"/>
        <end position="18"/>
    </location>
</feature>
<proteinExistence type="predicted"/>
<evidence type="ECO:0000313" key="3">
    <source>
        <dbReference type="Proteomes" id="UP001528411"/>
    </source>
</evidence>
<evidence type="ECO:0000313" key="2">
    <source>
        <dbReference type="EMBL" id="MDC2887997.1"/>
    </source>
</evidence>
<evidence type="ECO:0000256" key="1">
    <source>
        <dbReference type="SAM" id="SignalP"/>
    </source>
</evidence>
<name>A0ABT5F8Z6_9GAMM</name>
<keyword evidence="1" id="KW-0732">Signal</keyword>
<organism evidence="2 3">
    <name type="scientific">Psychrosphaera algicola</name>
    <dbReference type="NCBI Taxonomy" id="3023714"/>
    <lineage>
        <taxon>Bacteria</taxon>
        <taxon>Pseudomonadati</taxon>
        <taxon>Pseudomonadota</taxon>
        <taxon>Gammaproteobacteria</taxon>
        <taxon>Alteromonadales</taxon>
        <taxon>Pseudoalteromonadaceae</taxon>
        <taxon>Psychrosphaera</taxon>
    </lineage>
</organism>
<sequence>MLKIISWILLASSFVAYSSDEVLSIDRIVPNSFGLAFPNESNTQPEQSDFQVNNFVLMSNEVGERWAVVTLTNLASGSRSLTNKHLMALVANGQRIIPIEFSQNFKADETLSLTINFGESKFPLLSVYSRPTI</sequence>
<dbReference type="RefSeq" id="WP_272179739.1">
    <property type="nucleotide sequence ID" value="NZ_JAQOMS010000002.1"/>
</dbReference>
<feature type="chain" id="PRO_5046036411" evidence="1">
    <location>
        <begin position="19"/>
        <end position="133"/>
    </location>
</feature>
<comment type="caution">
    <text evidence="2">The sequence shown here is derived from an EMBL/GenBank/DDBJ whole genome shotgun (WGS) entry which is preliminary data.</text>
</comment>
<dbReference type="Proteomes" id="UP001528411">
    <property type="component" value="Unassembled WGS sequence"/>
</dbReference>
<protein>
    <submittedName>
        <fullName evidence="2">Uncharacterized protein</fullName>
    </submittedName>
</protein>
<gene>
    <name evidence="2" type="ORF">PN838_03110</name>
</gene>
<reference evidence="2 3" key="1">
    <citation type="submission" date="2023-01" db="EMBL/GenBank/DDBJ databases">
        <title>Psychrosphaera sp. nov., isolated from marine algae.</title>
        <authorList>
            <person name="Bayburt H."/>
            <person name="Choi B.J."/>
            <person name="Kim J.M."/>
            <person name="Choi D.G."/>
            <person name="Jeon C.O."/>
        </authorList>
    </citation>
    <scope>NUCLEOTIDE SEQUENCE [LARGE SCALE GENOMIC DNA]</scope>
    <source>
        <strain evidence="2 3">G1-22</strain>
    </source>
</reference>
<dbReference type="EMBL" id="JAQOMS010000002">
    <property type="protein sequence ID" value="MDC2887997.1"/>
    <property type="molecule type" value="Genomic_DNA"/>
</dbReference>